<dbReference type="OrthoDB" id="128241at2"/>
<dbReference type="Gene3D" id="3.20.20.150">
    <property type="entry name" value="Divalent-metal-dependent TIM barrel enzymes"/>
    <property type="match status" value="1"/>
</dbReference>
<proteinExistence type="predicted"/>
<dbReference type="Proteomes" id="UP000290218">
    <property type="component" value="Unassembled WGS sequence"/>
</dbReference>
<evidence type="ECO:0000313" key="3">
    <source>
        <dbReference type="Proteomes" id="UP000290218"/>
    </source>
</evidence>
<dbReference type="InterPro" id="IPR036237">
    <property type="entry name" value="Xyl_isomerase-like_sf"/>
</dbReference>
<dbReference type="GO" id="GO:0016853">
    <property type="term" value="F:isomerase activity"/>
    <property type="evidence" value="ECO:0007669"/>
    <property type="project" value="UniProtKB-KW"/>
</dbReference>
<dbReference type="SUPFAM" id="SSF51658">
    <property type="entry name" value="Xylose isomerase-like"/>
    <property type="match status" value="1"/>
</dbReference>
<dbReference type="EMBL" id="SDHX01000001">
    <property type="protein sequence ID" value="RXK55912.1"/>
    <property type="molecule type" value="Genomic_DNA"/>
</dbReference>
<feature type="domain" description="Xylose isomerase-like TIM barrel" evidence="1">
    <location>
        <begin position="13"/>
        <end position="261"/>
    </location>
</feature>
<evidence type="ECO:0000313" key="2">
    <source>
        <dbReference type="EMBL" id="RXK55912.1"/>
    </source>
</evidence>
<dbReference type="InterPro" id="IPR050312">
    <property type="entry name" value="IolE/XylAMocC-like"/>
</dbReference>
<protein>
    <submittedName>
        <fullName evidence="2">Sugar phosphate isomerase/epimerase</fullName>
    </submittedName>
</protein>
<keyword evidence="3" id="KW-1185">Reference proteome</keyword>
<gene>
    <name evidence="2" type="ORF">ESB00_08540</name>
</gene>
<dbReference type="PANTHER" id="PTHR12110:SF53">
    <property type="entry name" value="BLR5974 PROTEIN"/>
    <property type="match status" value="1"/>
</dbReference>
<dbReference type="InterPro" id="IPR013022">
    <property type="entry name" value="Xyl_isomerase-like_TIM-brl"/>
</dbReference>
<evidence type="ECO:0000259" key="1">
    <source>
        <dbReference type="Pfam" id="PF01261"/>
    </source>
</evidence>
<name>A0A4Q1CAM2_9BACT</name>
<dbReference type="Pfam" id="PF01261">
    <property type="entry name" value="AP_endonuc_2"/>
    <property type="match status" value="1"/>
</dbReference>
<sequence length="265" mass="29012">MKLGLVCGPDSIRIAQKLKVDGVSFNASDLAAEGGQEKLRALRSVQLEPCQIAAYGFNPLLTDAAERSNQEKILAAAIPLVAATGCRDLVINGGNRHPSGYAGSHPDNFTESVLDEIAVKLEPWVALCEAAGVNLTIEPHVQCAINTPERFLQLKSRLCSKRLMVTLDLCNFLAFSELWHPTARLLRICEQLQGHYESVHLKNLGAQPGTHIHVNEVPFLEGHVDWAPVLKVIKQNCPQAYLILEKVKTESEAEIGIAAIRRMIA</sequence>
<keyword evidence="2" id="KW-0413">Isomerase</keyword>
<comment type="caution">
    <text evidence="2">The sequence shown here is derived from an EMBL/GenBank/DDBJ whole genome shotgun (WGS) entry which is preliminary data.</text>
</comment>
<reference evidence="2 3" key="1">
    <citation type="submission" date="2019-01" db="EMBL/GenBank/DDBJ databases">
        <title>Lacunisphaera sp. strain TWA-58.</title>
        <authorList>
            <person name="Chen W.-M."/>
        </authorList>
    </citation>
    <scope>NUCLEOTIDE SEQUENCE [LARGE SCALE GENOMIC DNA]</scope>
    <source>
        <strain evidence="2 3">TWA-58</strain>
    </source>
</reference>
<organism evidence="2 3">
    <name type="scientific">Oleiharenicola lentus</name>
    <dbReference type="NCBI Taxonomy" id="2508720"/>
    <lineage>
        <taxon>Bacteria</taxon>
        <taxon>Pseudomonadati</taxon>
        <taxon>Verrucomicrobiota</taxon>
        <taxon>Opitutia</taxon>
        <taxon>Opitutales</taxon>
        <taxon>Opitutaceae</taxon>
        <taxon>Oleiharenicola</taxon>
    </lineage>
</organism>
<dbReference type="AlphaFoldDB" id="A0A4Q1CAM2"/>
<dbReference type="PANTHER" id="PTHR12110">
    <property type="entry name" value="HYDROXYPYRUVATE ISOMERASE"/>
    <property type="match status" value="1"/>
</dbReference>
<accession>A0A4Q1CAM2</accession>
<dbReference type="RefSeq" id="WP_129047279.1">
    <property type="nucleotide sequence ID" value="NZ_SDHX01000001.1"/>
</dbReference>